<feature type="transmembrane region" description="Helical" evidence="1">
    <location>
        <begin position="41"/>
        <end position="61"/>
    </location>
</feature>
<keyword evidence="1" id="KW-1133">Transmembrane helix</keyword>
<feature type="transmembrane region" description="Helical" evidence="1">
    <location>
        <begin position="67"/>
        <end position="86"/>
    </location>
</feature>
<proteinExistence type="predicted"/>
<reference evidence="2 3" key="1">
    <citation type="submission" date="2016-06" db="EMBL/GenBank/DDBJ databases">
        <title>Genome sequence of Clostridium acetireducens DSM 10703.</title>
        <authorList>
            <person name="Poehlein A."/>
            <person name="Fluechter S."/>
            <person name="Duerre P."/>
            <person name="Daniel R."/>
        </authorList>
    </citation>
    <scope>NUCLEOTIDE SEQUENCE [LARGE SCALE GENOMIC DNA]</scope>
    <source>
        <strain evidence="2 3">DSM 10703</strain>
    </source>
</reference>
<dbReference type="InterPro" id="IPR019074">
    <property type="entry name" value="YabQ"/>
</dbReference>
<name>A0A1E8EZL1_9CLOT</name>
<dbReference type="STRING" id="1121290.CLAOCE_09090"/>
<sequence>MVISISQQLKLVIFSIIAGQITGMLFDLYRLIRGFKVDNKLVTFIEDTLFWIFSAILVFVFLLFTNYAYIGLYVYFCIAIGIIIYLKFISKTFLRIQYKFLKNLMKFFRILVNILLYPLESLIYKIRNKKNL</sequence>
<protein>
    <submittedName>
        <fullName evidence="2">Spore cortex protein YabQ</fullName>
    </submittedName>
</protein>
<comment type="caution">
    <text evidence="2">The sequence shown here is derived from an EMBL/GenBank/DDBJ whole genome shotgun (WGS) entry which is preliminary data.</text>
</comment>
<evidence type="ECO:0000256" key="1">
    <source>
        <dbReference type="SAM" id="Phobius"/>
    </source>
</evidence>
<feature type="transmembrane region" description="Helical" evidence="1">
    <location>
        <begin position="107"/>
        <end position="126"/>
    </location>
</feature>
<dbReference type="Proteomes" id="UP000175744">
    <property type="component" value="Unassembled WGS sequence"/>
</dbReference>
<keyword evidence="1" id="KW-0812">Transmembrane</keyword>
<dbReference type="OrthoDB" id="1685240at2"/>
<gene>
    <name evidence="2" type="ORF">CLOACE_09090</name>
</gene>
<dbReference type="AlphaFoldDB" id="A0A1E8EZL1"/>
<feature type="transmembrane region" description="Helical" evidence="1">
    <location>
        <begin position="12"/>
        <end position="29"/>
    </location>
</feature>
<dbReference type="EMBL" id="LZFO01000010">
    <property type="protein sequence ID" value="OFI06568.1"/>
    <property type="molecule type" value="Genomic_DNA"/>
</dbReference>
<keyword evidence="1" id="KW-0472">Membrane</keyword>
<accession>A0A1E8EZL1</accession>
<organism evidence="2 3">
    <name type="scientific">Clostridium acetireducens DSM 10703</name>
    <dbReference type="NCBI Taxonomy" id="1121290"/>
    <lineage>
        <taxon>Bacteria</taxon>
        <taxon>Bacillati</taxon>
        <taxon>Bacillota</taxon>
        <taxon>Clostridia</taxon>
        <taxon>Eubacteriales</taxon>
        <taxon>Clostridiaceae</taxon>
        <taxon>Clostridium</taxon>
    </lineage>
</organism>
<keyword evidence="3" id="KW-1185">Reference proteome</keyword>
<evidence type="ECO:0000313" key="2">
    <source>
        <dbReference type="EMBL" id="OFI06568.1"/>
    </source>
</evidence>
<dbReference type="RefSeq" id="WP_070109855.1">
    <property type="nucleotide sequence ID" value="NZ_LZFO01000010.1"/>
</dbReference>
<dbReference type="Pfam" id="PF09578">
    <property type="entry name" value="Spore_YabQ"/>
    <property type="match status" value="1"/>
</dbReference>
<evidence type="ECO:0000313" key="3">
    <source>
        <dbReference type="Proteomes" id="UP000175744"/>
    </source>
</evidence>
<dbReference type="NCBIfam" id="TIGR02893">
    <property type="entry name" value="spore_yabQ"/>
    <property type="match status" value="1"/>
</dbReference>